<evidence type="ECO:0000313" key="2">
    <source>
        <dbReference type="Proteomes" id="UP000017973"/>
    </source>
</evidence>
<dbReference type="HOGENOM" id="CLU_3354961_0_0_9"/>
<evidence type="ECO:0000313" key="1">
    <source>
        <dbReference type="EMBL" id="EST53989.1"/>
    </source>
</evidence>
<keyword evidence="2" id="KW-1185">Reference proteome</keyword>
<organism evidence="1 2">
    <name type="scientific">Brevibacillus panacihumi W25</name>
    <dbReference type="NCBI Taxonomy" id="1408254"/>
    <lineage>
        <taxon>Bacteria</taxon>
        <taxon>Bacillati</taxon>
        <taxon>Bacillota</taxon>
        <taxon>Bacilli</taxon>
        <taxon>Bacillales</taxon>
        <taxon>Paenibacillaceae</taxon>
        <taxon>Brevibacillus</taxon>
    </lineage>
</organism>
<accession>V6M603</accession>
<sequence length="36" mass="4220">MERERAVLVELVREAYPQLETLVNLDQWMSGSGVWN</sequence>
<gene>
    <name evidence="1" type="ORF">T458_23685</name>
</gene>
<comment type="caution">
    <text evidence="1">The sequence shown here is derived from an EMBL/GenBank/DDBJ whole genome shotgun (WGS) entry which is preliminary data.</text>
</comment>
<proteinExistence type="predicted"/>
<dbReference type="EMBL" id="AYJU01000017">
    <property type="protein sequence ID" value="EST53989.1"/>
    <property type="molecule type" value="Genomic_DNA"/>
</dbReference>
<dbReference type="AlphaFoldDB" id="V6M603"/>
<dbReference type="Proteomes" id="UP000017973">
    <property type="component" value="Unassembled WGS sequence"/>
</dbReference>
<protein>
    <submittedName>
        <fullName evidence="1">Uncharacterized protein</fullName>
    </submittedName>
</protein>
<name>V6M603_9BACL</name>
<reference evidence="1 2" key="1">
    <citation type="journal article" date="2014" name="Genome Announc.">
        <title>Draft Genome Sequence of Brevibacillus panacihumi Strain W25, a Halotolerant Hydrocarbon-Degrading Bacterium.</title>
        <authorList>
            <person name="Wang X."/>
            <person name="Jin D."/>
            <person name="Zhou L."/>
            <person name="Wu L."/>
            <person name="An W."/>
            <person name="Chen Y."/>
            <person name="Zhao L."/>
        </authorList>
    </citation>
    <scope>NUCLEOTIDE SEQUENCE [LARGE SCALE GENOMIC DNA]</scope>
    <source>
        <strain evidence="1 2">W25</strain>
    </source>
</reference>
<dbReference type="STRING" id="1408254.T458_23685"/>